<dbReference type="InterPro" id="IPR036732">
    <property type="entry name" value="AFP_Neu5c_C_sf"/>
</dbReference>
<dbReference type="EMBL" id="FQZB01000014">
    <property type="protein sequence ID" value="SHK17318.1"/>
    <property type="molecule type" value="Genomic_DNA"/>
</dbReference>
<evidence type="ECO:0000313" key="3">
    <source>
        <dbReference type="Proteomes" id="UP000184310"/>
    </source>
</evidence>
<feature type="domain" description="AFP-like" evidence="1">
    <location>
        <begin position="279"/>
        <end position="334"/>
    </location>
</feature>
<dbReference type="CDD" id="cd11615">
    <property type="entry name" value="SAF_NeuB_like"/>
    <property type="match status" value="1"/>
</dbReference>
<dbReference type="AlphaFoldDB" id="A0A1M6QAX8"/>
<dbReference type="GO" id="GO:0047444">
    <property type="term" value="F:N-acylneuraminate-9-phosphate synthase activity"/>
    <property type="evidence" value="ECO:0007669"/>
    <property type="project" value="TreeGrafter"/>
</dbReference>
<dbReference type="RefSeq" id="WP_072990467.1">
    <property type="nucleotide sequence ID" value="NZ_FQZB01000014.1"/>
</dbReference>
<dbReference type="InterPro" id="IPR057736">
    <property type="entry name" value="SAF_PseI/NeuA/NeuB"/>
</dbReference>
<reference evidence="2 3" key="1">
    <citation type="submission" date="2016-11" db="EMBL/GenBank/DDBJ databases">
        <authorList>
            <person name="Jaros S."/>
            <person name="Januszkiewicz K."/>
            <person name="Wedrychowicz H."/>
        </authorList>
    </citation>
    <scope>NUCLEOTIDE SEQUENCE [LARGE SCALE GENOMIC DNA]</scope>
    <source>
        <strain evidence="2 3">DSM 21758</strain>
    </source>
</reference>
<dbReference type="SUPFAM" id="SSF51269">
    <property type="entry name" value="AFP III-like domain"/>
    <property type="match status" value="1"/>
</dbReference>
<dbReference type="Pfam" id="PF08666">
    <property type="entry name" value="SAF"/>
    <property type="match status" value="1"/>
</dbReference>
<dbReference type="STRING" id="1121302.SAMN02745163_03344"/>
<dbReference type="InterPro" id="IPR013132">
    <property type="entry name" value="PseI/NeuA/B-like_N"/>
</dbReference>
<dbReference type="SUPFAM" id="SSF51569">
    <property type="entry name" value="Aldolase"/>
    <property type="match status" value="1"/>
</dbReference>
<dbReference type="InterPro" id="IPR006190">
    <property type="entry name" value="SAF_AFP_Neu5Ac"/>
</dbReference>
<dbReference type="Pfam" id="PF03102">
    <property type="entry name" value="NeuB"/>
    <property type="match status" value="1"/>
</dbReference>
<dbReference type="PANTHER" id="PTHR42966">
    <property type="entry name" value="N-ACETYLNEURAMINATE SYNTHASE"/>
    <property type="match status" value="1"/>
</dbReference>
<gene>
    <name evidence="2" type="ORF">SAMN02745163_03344</name>
</gene>
<dbReference type="Gene3D" id="3.90.1210.10">
    <property type="entry name" value="Antifreeze-like/N-acetylneuraminic acid synthase C-terminal domain"/>
    <property type="match status" value="1"/>
</dbReference>
<dbReference type="InterPro" id="IPR020007">
    <property type="entry name" value="NeuB/NeuA"/>
</dbReference>
<keyword evidence="3" id="KW-1185">Reference proteome</keyword>
<dbReference type="Gene3D" id="3.20.20.70">
    <property type="entry name" value="Aldolase class I"/>
    <property type="match status" value="1"/>
</dbReference>
<proteinExistence type="predicted"/>
<organism evidence="2 3">
    <name type="scientific">Clostridium cavendishii DSM 21758</name>
    <dbReference type="NCBI Taxonomy" id="1121302"/>
    <lineage>
        <taxon>Bacteria</taxon>
        <taxon>Bacillati</taxon>
        <taxon>Bacillota</taxon>
        <taxon>Clostridia</taxon>
        <taxon>Eubacteriales</taxon>
        <taxon>Clostridiaceae</taxon>
        <taxon>Clostridium</taxon>
    </lineage>
</organism>
<accession>A0A1M6QAX8</accession>
<evidence type="ECO:0000259" key="1">
    <source>
        <dbReference type="PROSITE" id="PS50844"/>
    </source>
</evidence>
<dbReference type="GO" id="GO:0016051">
    <property type="term" value="P:carbohydrate biosynthetic process"/>
    <property type="evidence" value="ECO:0007669"/>
    <property type="project" value="InterPro"/>
</dbReference>
<protein>
    <submittedName>
        <fullName evidence="2">N-acetylneuraminate synthase</fullName>
    </submittedName>
</protein>
<dbReference type="NCBIfam" id="TIGR03569">
    <property type="entry name" value="NeuB_NnaB"/>
    <property type="match status" value="1"/>
</dbReference>
<dbReference type="PANTHER" id="PTHR42966:SF1">
    <property type="entry name" value="SIALIC ACID SYNTHASE"/>
    <property type="match status" value="1"/>
</dbReference>
<sequence length="334" mass="37279">MSVLIIAEAGVNHNGDFNLAKKLIDMAKECGADAIKFQTFKAYESTGVFAEKAQYQKENVEIQESQLEMIEKLELPFEDFKRLKEYCNEKGIIFVSTPDGLESLDFLISLCIPFIKIGSTEVSNIEFLKAIGKTGKEVVLSTGMSTLGEVEKAIDVINSTGNQNIKIMHCTTDYPTAVEDVNLKAMVTMREAFKVPVGLSDHTMGNEAAIAAVALGAEFIEKHITLDRNMEGPDHKASMPKKEFKAYVKAIRDTEILLGDGIKKPTKREKMIMQNVRRSIVAAMDIEEGTILSRELLSYKRPGYGIDPEMGEYVIGRKIKRSVVKDELILWQDI</sequence>
<dbReference type="PROSITE" id="PS50844">
    <property type="entry name" value="AFP_LIKE"/>
    <property type="match status" value="1"/>
</dbReference>
<evidence type="ECO:0000313" key="2">
    <source>
        <dbReference type="EMBL" id="SHK17318.1"/>
    </source>
</evidence>
<dbReference type="InterPro" id="IPR013974">
    <property type="entry name" value="SAF"/>
</dbReference>
<dbReference type="InterPro" id="IPR013785">
    <property type="entry name" value="Aldolase_TIM"/>
</dbReference>
<dbReference type="SMART" id="SM00858">
    <property type="entry name" value="SAF"/>
    <property type="match status" value="1"/>
</dbReference>
<name>A0A1M6QAX8_9CLOT</name>
<dbReference type="Proteomes" id="UP000184310">
    <property type="component" value="Unassembled WGS sequence"/>
</dbReference>
<dbReference type="InterPro" id="IPR051690">
    <property type="entry name" value="PseI-like"/>
</dbReference>
<dbReference type="OrthoDB" id="9814210at2"/>